<dbReference type="EMBL" id="DS989828">
    <property type="protein sequence ID" value="EFR04413.1"/>
    <property type="molecule type" value="Genomic_DNA"/>
</dbReference>
<proteinExistence type="predicted"/>
<sequence length="304" mass="33929">MSQYTLEGTSANLAVNIKSNGHMIIRLLNYYILSAANEKFILKYIHPLLEVMSAFRRTYYRTNQCFAFEYFTGHLLQLVQDDLPLRMPSMKSTNSMTTILSILVGLFCEDTKAGSIFSSTGKAMARIPVSGRKPVVEESLSPFIRALNKPSDICSFAFVCICAVHTRVIFAVWEEELDEGIDPLSIIIERQISCFADEDGIEGLLKHLGGSPWAQVSKGRWLTALSTSRAILNFRACGNRMNNPRRMRCPSVPSTLVSINGLVSHHPSTTTSKRDQTCVIGLPSTVILLFNGHIIKRGNRFMNC</sequence>
<evidence type="ECO:0000313" key="2">
    <source>
        <dbReference type="Proteomes" id="UP000002669"/>
    </source>
</evidence>
<dbReference type="GeneID" id="10025415"/>
<protein>
    <submittedName>
        <fullName evidence="1">Uncharacterized protein</fullName>
    </submittedName>
</protein>
<keyword evidence="2" id="KW-1185">Reference proteome</keyword>
<organism evidence="2">
    <name type="scientific">Arthroderma gypseum (strain ATCC MYA-4604 / CBS 118893)</name>
    <name type="common">Microsporum gypseum</name>
    <dbReference type="NCBI Taxonomy" id="535722"/>
    <lineage>
        <taxon>Eukaryota</taxon>
        <taxon>Fungi</taxon>
        <taxon>Dikarya</taxon>
        <taxon>Ascomycota</taxon>
        <taxon>Pezizomycotina</taxon>
        <taxon>Eurotiomycetes</taxon>
        <taxon>Eurotiomycetidae</taxon>
        <taxon>Onygenales</taxon>
        <taxon>Arthrodermataceae</taxon>
        <taxon>Nannizzia</taxon>
    </lineage>
</organism>
<dbReference type="RefSeq" id="XP_003170176.1">
    <property type="nucleotide sequence ID" value="XM_003170128.1"/>
</dbReference>
<dbReference type="VEuPathDB" id="FungiDB:MGYG_07419"/>
<gene>
    <name evidence="1" type="ORF">MGYG_07419</name>
</gene>
<evidence type="ECO:0000313" key="1">
    <source>
        <dbReference type="EMBL" id="EFR04413.1"/>
    </source>
</evidence>
<dbReference type="AlphaFoldDB" id="E4V339"/>
<dbReference type="Proteomes" id="UP000002669">
    <property type="component" value="Unassembled WGS sequence"/>
</dbReference>
<accession>E4V339</accession>
<reference evidence="2" key="1">
    <citation type="journal article" date="2012" name="MBio">
        <title>Comparative genome analysis of Trichophyton rubrum and related dermatophytes reveals candidate genes involved in infection.</title>
        <authorList>
            <person name="Martinez D.A."/>
            <person name="Oliver B.G."/>
            <person name="Graeser Y."/>
            <person name="Goldberg J.M."/>
            <person name="Li W."/>
            <person name="Martinez-Rossi N.M."/>
            <person name="Monod M."/>
            <person name="Shelest E."/>
            <person name="Barton R.C."/>
            <person name="Birch E."/>
            <person name="Brakhage A.A."/>
            <person name="Chen Z."/>
            <person name="Gurr S.J."/>
            <person name="Heiman D."/>
            <person name="Heitman J."/>
            <person name="Kosti I."/>
            <person name="Rossi A."/>
            <person name="Saif S."/>
            <person name="Samalova M."/>
            <person name="Saunders C.W."/>
            <person name="Shea T."/>
            <person name="Summerbell R.C."/>
            <person name="Xu J."/>
            <person name="Young S."/>
            <person name="Zeng Q."/>
            <person name="Birren B.W."/>
            <person name="Cuomo C.A."/>
            <person name="White T.C."/>
        </authorList>
    </citation>
    <scope>NUCLEOTIDE SEQUENCE [LARGE SCALE GENOMIC DNA]</scope>
    <source>
        <strain evidence="2">ATCC MYA-4604 / CBS 118893</strain>
    </source>
</reference>
<name>E4V339_ARTGP</name>
<dbReference type="eggNOG" id="KOG0594">
    <property type="taxonomic scope" value="Eukaryota"/>
</dbReference>
<dbReference type="STRING" id="535722.E4V339"/>
<dbReference type="OrthoDB" id="4062651at2759"/>
<dbReference type="InParanoid" id="E4V339"/>
<dbReference type="HOGENOM" id="CLU_915189_0_0_1"/>